<accession>S4YBC2</accession>
<dbReference type="AlphaFoldDB" id="S4YBC2"/>
<proteinExistence type="predicted"/>
<dbReference type="HOGENOM" id="CLU_3333130_0_0_7"/>
<dbReference type="Proteomes" id="UP000014803">
    <property type="component" value="Chromosome"/>
</dbReference>
<protein>
    <submittedName>
        <fullName evidence="1">Uncharacterized protein</fullName>
    </submittedName>
</protein>
<dbReference type="EMBL" id="CP003969">
    <property type="protein sequence ID" value="AGP40088.1"/>
    <property type="molecule type" value="Genomic_DNA"/>
</dbReference>
<sequence length="38" mass="4199">MGSVVLADRERCVISVEPHPERGEADAYLREDADDLAL</sequence>
<gene>
    <name evidence="1" type="ORF">SCE1572_39670</name>
</gene>
<reference evidence="1 2" key="1">
    <citation type="journal article" date="2013" name="Sci. Rep.">
        <title>Extraordinary expansion of a Sorangium cellulosum genome from an alkaline milieu.</title>
        <authorList>
            <person name="Han K."/>
            <person name="Li Z.F."/>
            <person name="Peng R."/>
            <person name="Zhu L.P."/>
            <person name="Zhou T."/>
            <person name="Wang L.G."/>
            <person name="Li S.G."/>
            <person name="Zhang X.B."/>
            <person name="Hu W."/>
            <person name="Wu Z.H."/>
            <person name="Qin N."/>
            <person name="Li Y.Z."/>
        </authorList>
    </citation>
    <scope>NUCLEOTIDE SEQUENCE [LARGE SCALE GENOMIC DNA]</scope>
    <source>
        <strain evidence="1 2">So0157-2</strain>
    </source>
</reference>
<evidence type="ECO:0000313" key="1">
    <source>
        <dbReference type="EMBL" id="AGP40088.1"/>
    </source>
</evidence>
<organism evidence="1 2">
    <name type="scientific">Sorangium cellulosum So0157-2</name>
    <dbReference type="NCBI Taxonomy" id="1254432"/>
    <lineage>
        <taxon>Bacteria</taxon>
        <taxon>Pseudomonadati</taxon>
        <taxon>Myxococcota</taxon>
        <taxon>Polyangia</taxon>
        <taxon>Polyangiales</taxon>
        <taxon>Polyangiaceae</taxon>
        <taxon>Sorangium</taxon>
    </lineage>
</organism>
<name>S4YBC2_SORCE</name>
<evidence type="ECO:0000313" key="2">
    <source>
        <dbReference type="Proteomes" id="UP000014803"/>
    </source>
</evidence>
<dbReference type="KEGG" id="scu:SCE1572_39670"/>